<dbReference type="AlphaFoldDB" id="A0AAE0XZQ8"/>
<reference evidence="1" key="1">
    <citation type="journal article" date="2023" name="G3 (Bethesda)">
        <title>A reference genome for the long-term kleptoplast-retaining sea slug Elysia crispata morphotype clarki.</title>
        <authorList>
            <person name="Eastman K.E."/>
            <person name="Pendleton A.L."/>
            <person name="Shaikh M.A."/>
            <person name="Suttiyut T."/>
            <person name="Ogas R."/>
            <person name="Tomko P."/>
            <person name="Gavelis G."/>
            <person name="Widhalm J.R."/>
            <person name="Wisecaver J.H."/>
        </authorList>
    </citation>
    <scope>NUCLEOTIDE SEQUENCE</scope>
    <source>
        <strain evidence="1">ECLA1</strain>
    </source>
</reference>
<evidence type="ECO:0000313" key="2">
    <source>
        <dbReference type="Proteomes" id="UP001283361"/>
    </source>
</evidence>
<evidence type="ECO:0000313" key="1">
    <source>
        <dbReference type="EMBL" id="KAK3727261.1"/>
    </source>
</evidence>
<name>A0AAE0XZQ8_9GAST</name>
<accession>A0AAE0XZQ8</accession>
<gene>
    <name evidence="1" type="ORF">RRG08_049886</name>
</gene>
<sequence length="95" mass="10805">MNALKNVFSRIDQDVHKRKNHRQLMCRPFAPPHSVHTNIPITGCSRKPAAGRETLSTSDLAHNQILGFDYWALKFNNKNHIGLDAILKSVGWMVE</sequence>
<dbReference type="EMBL" id="JAWDGP010007247">
    <property type="protein sequence ID" value="KAK3727261.1"/>
    <property type="molecule type" value="Genomic_DNA"/>
</dbReference>
<organism evidence="1 2">
    <name type="scientific">Elysia crispata</name>
    <name type="common">lettuce slug</name>
    <dbReference type="NCBI Taxonomy" id="231223"/>
    <lineage>
        <taxon>Eukaryota</taxon>
        <taxon>Metazoa</taxon>
        <taxon>Spiralia</taxon>
        <taxon>Lophotrochozoa</taxon>
        <taxon>Mollusca</taxon>
        <taxon>Gastropoda</taxon>
        <taxon>Heterobranchia</taxon>
        <taxon>Euthyneura</taxon>
        <taxon>Panpulmonata</taxon>
        <taxon>Sacoglossa</taxon>
        <taxon>Placobranchoidea</taxon>
        <taxon>Plakobranchidae</taxon>
        <taxon>Elysia</taxon>
    </lineage>
</organism>
<protein>
    <submittedName>
        <fullName evidence="1">Uncharacterized protein</fullName>
    </submittedName>
</protein>
<comment type="caution">
    <text evidence="1">The sequence shown here is derived from an EMBL/GenBank/DDBJ whole genome shotgun (WGS) entry which is preliminary data.</text>
</comment>
<dbReference type="Proteomes" id="UP001283361">
    <property type="component" value="Unassembled WGS sequence"/>
</dbReference>
<proteinExistence type="predicted"/>
<keyword evidence="2" id="KW-1185">Reference proteome</keyword>